<keyword evidence="12 19" id="KW-1133">Transmembrane helix</keyword>
<evidence type="ECO:0000256" key="5">
    <source>
        <dbReference type="ARBA" id="ARBA00022449"/>
    </source>
</evidence>
<proteinExistence type="inferred from homology"/>
<evidence type="ECO:0000256" key="9">
    <source>
        <dbReference type="ARBA" id="ARBA00022792"/>
    </source>
</evidence>
<evidence type="ECO:0000256" key="14">
    <source>
        <dbReference type="ARBA" id="ARBA00023065"/>
    </source>
</evidence>
<evidence type="ECO:0000256" key="3">
    <source>
        <dbReference type="ARBA" id="ARBA00020557"/>
    </source>
</evidence>
<evidence type="ECO:0000256" key="6">
    <source>
        <dbReference type="ARBA" id="ARBA00022568"/>
    </source>
</evidence>
<name>A0A814RKJ1_ADIRI</name>
<comment type="subcellular location">
    <subcellularLocation>
        <location evidence="1">Mitochondrion inner membrane</location>
        <topology evidence="1">Single-pass membrane protein</topology>
    </subcellularLocation>
</comment>
<keyword evidence="10" id="KW-0106">Calcium</keyword>
<evidence type="ECO:0000256" key="7">
    <source>
        <dbReference type="ARBA" id="ARBA00022692"/>
    </source>
</evidence>
<dbReference type="SUPFAM" id="SSF50978">
    <property type="entry name" value="WD40 repeat-like"/>
    <property type="match status" value="1"/>
</dbReference>
<evidence type="ECO:0000256" key="17">
    <source>
        <dbReference type="ARBA" id="ARBA00031360"/>
    </source>
</evidence>
<dbReference type="OrthoDB" id="308690at2759"/>
<keyword evidence="15 18" id="KW-0496">Mitochondrion</keyword>
<keyword evidence="5" id="KW-0050">Antiport</keyword>
<dbReference type="PANTHER" id="PTHR14009">
    <property type="entry name" value="LEUCINE ZIPPER-EF-HAND CONTAINING TRANSMEMBRANE PROTEIN"/>
    <property type="match status" value="1"/>
</dbReference>
<dbReference type="Proteomes" id="UP000663852">
    <property type="component" value="Unassembled WGS sequence"/>
</dbReference>
<dbReference type="GO" id="GO:0005743">
    <property type="term" value="C:mitochondrial inner membrane"/>
    <property type="evidence" value="ECO:0007669"/>
    <property type="project" value="UniProtKB-SubCell"/>
</dbReference>
<feature type="transmembrane region" description="Helical" evidence="19">
    <location>
        <begin position="174"/>
        <end position="197"/>
    </location>
</feature>
<evidence type="ECO:0000256" key="8">
    <source>
        <dbReference type="ARBA" id="ARBA00022723"/>
    </source>
</evidence>
<keyword evidence="4" id="KW-0813">Transport</keyword>
<sequence>MRFIKFNNRLLSISTAGRKTLPTITAYSNSSIYYRRSLLNNSNYVLAVSSQHIYLFHTSSLHYDDRSKVERTVNLLKKGTGDKVKTVQTASTEVTTLAIQSDASLVPTTTPVATIVKRKSLWQRIVHELKHYYNGFKLLFIETKIAFRLLRQVLNGHTLTRRERKQFTRTASDLFRLVPFSVFIIVPFMEFTLPIFLKLFPNMLPSTFKEADKEKEKLKKQMVLKFGVAKFLQDTLESTALTAKRKRSDDALPAQFIEFMNKVRSTGVQPSTEEIMKFSSLFENKSTLDNLDRPQIVAVCKLLGISTIGPDYYLRFTLHLKLRHLAADDKLIQAEGVDNLTVEELQAACRERGMRSLGVSVERLRSQLQQWLDLHLNQRIPTTILLLSRALYLPENISQEKVLKAAIQSLPKAVDNVTAVKLAQVSGERMDNTQRIEYIKREDEAIRKEQADKARTKVLTEAELLKKKLAEQVVIPTTPLDVPKEEILVDTAPVLIDMKPVEKKDEQNIDVRPFETALGQLVKEKTKEVFSTVEGIRGLKADVKDYKEDVKQLEVLTATKQLKHLGETRSAKALSKRIDKLIGDLDQIVQTLDKRQDILKADIKSEEDVLKDSALLKNDQIQQTKDFLTERRNMLVSTQEFVNTIRQIQKASNESNDAQVWDIINQFDHNKDGFIEADEILKALELIGNEKVQISKTHLQEIIGLVRKEHIVEKKVKIDAMIQQQAMNFSELFKVTSRQCSFSPDGEYLACVNQYRLVIRSSTTLEIINLFACVDTIDTIEWSYDSRLILAGLIKRNAVQVFSLDNPEWKCKIDEGSAGLCNVHWAPDSRHILTTAQFHLRITVWSLASKNVSYIKYPKKLSPKSYVFSLTKPYMALVERRNDSTDHISIFDYSANWSMIAHFQPSELEDLQGIEWSPIADVLCLWENSYEYKIVFYTLDGQLLNVYKAENDRLSLGVRCARWSPTGQVIAVGDYEERITIFSYLTYKKIQSSFEHPQKLSSGKGYTILKEEEYNLDEQEKNEHSQRKPYSSAAYSSAAVLQPEPKNAVESKYIIYNGTLQIAPIKPDLDRANPRLGVSSIEYSCSGRYLSTINDTMPNLLFIFDFKPTLHLAFVLIQTQPIRCVKWEPKRDHLALCTHNNRVYVWSPQGASCINLPDESSKHNIDEIKWNNLASSPTVALIGQDSMCVGFIDT</sequence>
<gene>
    <name evidence="22" type="ORF">EDS130_LOCUS21783</name>
</gene>
<evidence type="ECO:0000256" key="15">
    <source>
        <dbReference type="ARBA" id="ARBA00023128"/>
    </source>
</evidence>
<evidence type="ECO:0000256" key="2">
    <source>
        <dbReference type="ARBA" id="ARBA00009584"/>
    </source>
</evidence>
<dbReference type="InterPro" id="IPR044202">
    <property type="entry name" value="LETM1/MDM38-like"/>
</dbReference>
<evidence type="ECO:0000256" key="16">
    <source>
        <dbReference type="ARBA" id="ARBA00023136"/>
    </source>
</evidence>
<evidence type="ECO:0000256" key="1">
    <source>
        <dbReference type="ARBA" id="ARBA00004434"/>
    </source>
</evidence>
<evidence type="ECO:0000259" key="21">
    <source>
        <dbReference type="PROSITE" id="PS51758"/>
    </source>
</evidence>
<dbReference type="InterPro" id="IPR015943">
    <property type="entry name" value="WD40/YVTN_repeat-like_dom_sf"/>
</dbReference>
<feature type="domain" description="EF-hand" evidence="20">
    <location>
        <begin position="655"/>
        <end position="690"/>
    </location>
</feature>
<dbReference type="Pfam" id="PF07766">
    <property type="entry name" value="LETM1_RBD"/>
    <property type="match status" value="1"/>
</dbReference>
<dbReference type="InterPro" id="IPR011992">
    <property type="entry name" value="EF-hand-dom_pair"/>
</dbReference>
<keyword evidence="6" id="KW-0109">Calcium transport</keyword>
<evidence type="ECO:0000313" key="22">
    <source>
        <dbReference type="EMBL" id="CAF1135217.1"/>
    </source>
</evidence>
<dbReference type="PROSITE" id="PS00018">
    <property type="entry name" value="EF_HAND_1"/>
    <property type="match status" value="1"/>
</dbReference>
<dbReference type="InterPro" id="IPR033122">
    <property type="entry name" value="LETM1-like_RBD"/>
</dbReference>
<dbReference type="InterPro" id="IPR002048">
    <property type="entry name" value="EF_hand_dom"/>
</dbReference>
<evidence type="ECO:0000259" key="20">
    <source>
        <dbReference type="PROSITE" id="PS50222"/>
    </source>
</evidence>
<dbReference type="GO" id="GO:0015297">
    <property type="term" value="F:antiporter activity"/>
    <property type="evidence" value="ECO:0007669"/>
    <property type="project" value="UniProtKB-KW"/>
</dbReference>
<dbReference type="InterPro" id="IPR036322">
    <property type="entry name" value="WD40_repeat_dom_sf"/>
</dbReference>
<keyword evidence="16 19" id="KW-0472">Membrane</keyword>
<evidence type="ECO:0000256" key="11">
    <source>
        <dbReference type="ARBA" id="ARBA00022946"/>
    </source>
</evidence>
<reference evidence="22" key="1">
    <citation type="submission" date="2021-02" db="EMBL/GenBank/DDBJ databases">
        <authorList>
            <person name="Nowell W R."/>
        </authorList>
    </citation>
    <scope>NUCLEOTIDE SEQUENCE</scope>
</reference>
<organism evidence="22 23">
    <name type="scientific">Adineta ricciae</name>
    <name type="common">Rotifer</name>
    <dbReference type="NCBI Taxonomy" id="249248"/>
    <lineage>
        <taxon>Eukaryota</taxon>
        <taxon>Metazoa</taxon>
        <taxon>Spiralia</taxon>
        <taxon>Gnathifera</taxon>
        <taxon>Rotifera</taxon>
        <taxon>Eurotatoria</taxon>
        <taxon>Bdelloidea</taxon>
        <taxon>Adinetida</taxon>
        <taxon>Adinetidae</taxon>
        <taxon>Adineta</taxon>
    </lineage>
</organism>
<evidence type="ECO:0000313" key="23">
    <source>
        <dbReference type="Proteomes" id="UP000663852"/>
    </source>
</evidence>
<keyword evidence="7 19" id="KW-0812">Transmembrane</keyword>
<dbReference type="GO" id="GO:0043022">
    <property type="term" value="F:ribosome binding"/>
    <property type="evidence" value="ECO:0007669"/>
    <property type="project" value="InterPro"/>
</dbReference>
<protein>
    <recommendedName>
        <fullName evidence="3">Mitochondrial proton/calcium exchanger protein</fullName>
    </recommendedName>
    <alternativeName>
        <fullName evidence="17">Leucine zipper-EF-hand-containing transmembrane protein 1</fullName>
    </alternativeName>
</protein>
<dbReference type="PROSITE" id="PS51758">
    <property type="entry name" value="LETM1_RBD"/>
    <property type="match status" value="1"/>
</dbReference>
<dbReference type="InterPro" id="IPR059005">
    <property type="entry name" value="LETM1_C"/>
</dbReference>
<comment type="caution">
    <text evidence="22">The sequence shown here is derived from an EMBL/GenBank/DDBJ whole genome shotgun (WGS) entry which is preliminary data.</text>
</comment>
<dbReference type="SMART" id="SM00320">
    <property type="entry name" value="WD40"/>
    <property type="match status" value="3"/>
</dbReference>
<keyword evidence="9" id="KW-0999">Mitochondrion inner membrane</keyword>
<keyword evidence="8" id="KW-0479">Metal-binding</keyword>
<dbReference type="InterPro" id="IPR001680">
    <property type="entry name" value="WD40_rpt"/>
</dbReference>
<keyword evidence="13" id="KW-0175">Coiled coil</keyword>
<evidence type="ECO:0000256" key="13">
    <source>
        <dbReference type="ARBA" id="ARBA00023054"/>
    </source>
</evidence>
<keyword evidence="14" id="KW-0406">Ion transport</keyword>
<evidence type="ECO:0000256" key="19">
    <source>
        <dbReference type="SAM" id="Phobius"/>
    </source>
</evidence>
<dbReference type="Gene3D" id="1.10.238.10">
    <property type="entry name" value="EF-hand"/>
    <property type="match status" value="1"/>
</dbReference>
<dbReference type="PROSITE" id="PS50222">
    <property type="entry name" value="EF_HAND_2"/>
    <property type="match status" value="1"/>
</dbReference>
<evidence type="ECO:0000256" key="4">
    <source>
        <dbReference type="ARBA" id="ARBA00022448"/>
    </source>
</evidence>
<dbReference type="AlphaFoldDB" id="A0A814RKJ1"/>
<keyword evidence="11" id="KW-0809">Transit peptide</keyword>
<comment type="similarity">
    <text evidence="2">Belongs to the LETM1 family.</text>
</comment>
<dbReference type="SUPFAM" id="SSF47473">
    <property type="entry name" value="EF-hand"/>
    <property type="match status" value="1"/>
</dbReference>
<dbReference type="EMBL" id="CAJNOJ010000111">
    <property type="protein sequence ID" value="CAF1135217.1"/>
    <property type="molecule type" value="Genomic_DNA"/>
</dbReference>
<dbReference type="PANTHER" id="PTHR14009:SF1">
    <property type="entry name" value="MITOCHONDRIAL PROTON_CALCIUM EXCHANGER PROTEIN"/>
    <property type="match status" value="1"/>
</dbReference>
<feature type="domain" description="Letm1 RBD" evidence="21">
    <location>
        <begin position="220"/>
        <end position="500"/>
    </location>
</feature>
<dbReference type="InterPro" id="IPR018247">
    <property type="entry name" value="EF_Hand_1_Ca_BS"/>
</dbReference>
<evidence type="ECO:0000256" key="18">
    <source>
        <dbReference type="PROSITE-ProRule" id="PRU01094"/>
    </source>
</evidence>
<evidence type="ECO:0000256" key="12">
    <source>
        <dbReference type="ARBA" id="ARBA00022989"/>
    </source>
</evidence>
<evidence type="ECO:0000256" key="10">
    <source>
        <dbReference type="ARBA" id="ARBA00022837"/>
    </source>
</evidence>
<dbReference type="Pfam" id="PF26561">
    <property type="entry name" value="LETM1_C"/>
    <property type="match status" value="1"/>
</dbReference>
<dbReference type="GO" id="GO:0005509">
    <property type="term" value="F:calcium ion binding"/>
    <property type="evidence" value="ECO:0007669"/>
    <property type="project" value="InterPro"/>
</dbReference>
<dbReference type="Gene3D" id="2.130.10.10">
    <property type="entry name" value="YVTN repeat-like/Quinoprotein amine dehydrogenase"/>
    <property type="match status" value="2"/>
</dbReference>
<dbReference type="GO" id="GO:0030003">
    <property type="term" value="P:intracellular monoatomic cation homeostasis"/>
    <property type="evidence" value="ECO:0007669"/>
    <property type="project" value="TreeGrafter"/>
</dbReference>
<accession>A0A814RKJ1</accession>